<reference evidence="1" key="2">
    <citation type="submission" date="2020-05" db="UniProtKB">
        <authorList>
            <consortium name="EnsemblMetazoa"/>
        </authorList>
    </citation>
    <scope>IDENTIFICATION</scope>
    <source>
        <strain evidence="1">IAEA</strain>
    </source>
</reference>
<name>A0A1B0B9T1_9MUSC</name>
<dbReference type="AlphaFoldDB" id="A0A1B0B9T1"/>
<organism evidence="1 2">
    <name type="scientific">Glossina palpalis gambiensis</name>
    <dbReference type="NCBI Taxonomy" id="67801"/>
    <lineage>
        <taxon>Eukaryota</taxon>
        <taxon>Metazoa</taxon>
        <taxon>Ecdysozoa</taxon>
        <taxon>Arthropoda</taxon>
        <taxon>Hexapoda</taxon>
        <taxon>Insecta</taxon>
        <taxon>Pterygota</taxon>
        <taxon>Neoptera</taxon>
        <taxon>Endopterygota</taxon>
        <taxon>Diptera</taxon>
        <taxon>Brachycera</taxon>
        <taxon>Muscomorpha</taxon>
        <taxon>Hippoboscoidea</taxon>
        <taxon>Glossinidae</taxon>
        <taxon>Glossina</taxon>
    </lineage>
</organism>
<keyword evidence="2" id="KW-1185">Reference proteome</keyword>
<protein>
    <submittedName>
        <fullName evidence="1">Uncharacterized protein</fullName>
    </submittedName>
</protein>
<proteinExistence type="predicted"/>
<evidence type="ECO:0000313" key="1">
    <source>
        <dbReference type="EnsemblMetazoa" id="GPPI023333-PA"/>
    </source>
</evidence>
<accession>A0A1B0B9T1</accession>
<dbReference type="Proteomes" id="UP000092460">
    <property type="component" value="Unassembled WGS sequence"/>
</dbReference>
<dbReference type="EMBL" id="JXJN01010566">
    <property type="status" value="NOT_ANNOTATED_CDS"/>
    <property type="molecule type" value="Genomic_DNA"/>
</dbReference>
<evidence type="ECO:0000313" key="2">
    <source>
        <dbReference type="Proteomes" id="UP000092460"/>
    </source>
</evidence>
<sequence length="239" mass="27290">MYNKEYISDNDTRAVNAINVEGGQNIEIENYLTIPLPGSCAATKPVAGGEMALEIGQLAYENNPANVEAENVDLNTSQVDNCKLTSTKNSEDLEINCTKKERNYRSISSFAITSIYQNYQSTLTSPPAETSFKYHQVRYVRRSPTKIDIKTQKANKWRIINLAKHNKESRLVGNFVVQSGQVIRKMRSEAKCENSRHTDSSIELYLMSQDKNWSVYIKKYLSPWKFIYILLSNKNLLNN</sequence>
<dbReference type="EnsemblMetazoa" id="GPPI023333-RA">
    <property type="protein sequence ID" value="GPPI023333-PA"/>
    <property type="gene ID" value="GPPI023333"/>
</dbReference>
<reference evidence="2" key="1">
    <citation type="submission" date="2015-01" db="EMBL/GenBank/DDBJ databases">
        <authorList>
            <person name="Aksoy S."/>
            <person name="Warren W."/>
            <person name="Wilson R.K."/>
        </authorList>
    </citation>
    <scope>NUCLEOTIDE SEQUENCE [LARGE SCALE GENOMIC DNA]</scope>
    <source>
        <strain evidence="2">IAEA</strain>
    </source>
</reference>
<dbReference type="VEuPathDB" id="VectorBase:GPPI023333"/>